<protein>
    <submittedName>
        <fullName evidence="2">Uncharacterized protein</fullName>
    </submittedName>
</protein>
<feature type="compositionally biased region" description="Basic and acidic residues" evidence="1">
    <location>
        <begin position="326"/>
        <end position="344"/>
    </location>
</feature>
<accession>A0ABR1YEG8</accession>
<feature type="region of interest" description="Disordered" evidence="1">
    <location>
        <begin position="634"/>
        <end position="683"/>
    </location>
</feature>
<evidence type="ECO:0000313" key="2">
    <source>
        <dbReference type="EMBL" id="KAK8227347.1"/>
    </source>
</evidence>
<feature type="region of interest" description="Disordered" evidence="1">
    <location>
        <begin position="290"/>
        <end position="313"/>
    </location>
</feature>
<gene>
    <name evidence="2" type="ORF">HDK90DRAFT_56747</name>
</gene>
<feature type="compositionally biased region" description="Basic and acidic residues" evidence="1">
    <location>
        <begin position="577"/>
        <end position="588"/>
    </location>
</feature>
<feature type="region of interest" description="Disordered" evidence="1">
    <location>
        <begin position="577"/>
        <end position="603"/>
    </location>
</feature>
<feature type="compositionally biased region" description="Low complexity" evidence="1">
    <location>
        <begin position="107"/>
        <end position="121"/>
    </location>
</feature>
<keyword evidence="3" id="KW-1185">Reference proteome</keyword>
<feature type="compositionally biased region" description="Low complexity" evidence="1">
    <location>
        <begin position="24"/>
        <end position="35"/>
    </location>
</feature>
<feature type="compositionally biased region" description="Basic residues" evidence="1">
    <location>
        <begin position="76"/>
        <end position="85"/>
    </location>
</feature>
<evidence type="ECO:0000313" key="3">
    <source>
        <dbReference type="Proteomes" id="UP001492380"/>
    </source>
</evidence>
<feature type="region of interest" description="Disordered" evidence="1">
    <location>
        <begin position="325"/>
        <end position="434"/>
    </location>
</feature>
<feature type="compositionally biased region" description="Low complexity" evidence="1">
    <location>
        <begin position="385"/>
        <end position="411"/>
    </location>
</feature>
<proteinExistence type="predicted"/>
<name>A0ABR1YEG8_9PEZI</name>
<feature type="compositionally biased region" description="Polar residues" evidence="1">
    <location>
        <begin position="1"/>
        <end position="23"/>
    </location>
</feature>
<feature type="compositionally biased region" description="Low complexity" evidence="1">
    <location>
        <begin position="197"/>
        <end position="222"/>
    </location>
</feature>
<evidence type="ECO:0000256" key="1">
    <source>
        <dbReference type="SAM" id="MobiDB-lite"/>
    </source>
</evidence>
<feature type="compositionally biased region" description="Low complexity" evidence="1">
    <location>
        <begin position="421"/>
        <end position="433"/>
    </location>
</feature>
<sequence length="683" mass="74838">MENEGDNGNQVPSSPGSVQSRLRTVTTASGKTTTTFSHYSNHSDGTSKTFNLTQERLLTKNTSQPHFHPPLAVTGRSRRGSKASRKSIDKFSIKHKVSVRLRPRSAVSSGPSRKVSGSSESLIPPRSTFPHQHLKPSPFSRPTNPVNPASPLQNELPSLSPFQESISTPKQPHPNTIALEAEHLPQHHQESPSIPLTPRSSSNPESSSSSSTSSEPSAFSTPPRRPKSADNAFVPFTAPPGPRLIPRTQSSPSRTIDSPTISADVDEAWRSLRRKEFTLRIQEEVLKAGRRRLQQDREELERERRGFKEERQRWWRERVGFQGRFRVGEKSREAENAGDTDRTSWSETDSSEDGGGLSEATGAKSSGEDEEVSATRPESSRSRSESNTTYSSTASTTSGSGSSWSRRSTATNGNRNDKGTSRPSLPPTSSSAPNYAASAFASKSAQLPSRNQRHTYATYTQAWTSLPPSSAAIPFPTPTLLSDDLLSSPFLPSTPAVASLWPPETLIKQNAASFVLAGHTITSVFSSLTNPTPSSPPPQTYIPASTLRALGSKQLGALVSALRRELRRWHEDSLARRVGTDHGERENDSTSAKLGGRNKEKNRNDTLVADERVRAVFRAFTELRDEVLAEVRAREEDEVRKKGRDKVKVNSGERTAGRGPSRESEWHDWMGGGVGGIRSEDFI</sequence>
<reference evidence="2 3" key="1">
    <citation type="submission" date="2024-04" db="EMBL/GenBank/DDBJ databases">
        <title>Phyllosticta paracitricarpa is synonymous to the EU quarantine fungus P. citricarpa based on phylogenomic analyses.</title>
        <authorList>
            <consortium name="Lawrence Berkeley National Laboratory"/>
            <person name="Van Ingen-Buijs V.A."/>
            <person name="Van Westerhoven A.C."/>
            <person name="Haridas S."/>
            <person name="Skiadas P."/>
            <person name="Martin F."/>
            <person name="Groenewald J.Z."/>
            <person name="Crous P.W."/>
            <person name="Seidl M.F."/>
        </authorList>
    </citation>
    <scope>NUCLEOTIDE SEQUENCE [LARGE SCALE GENOMIC DNA]</scope>
    <source>
        <strain evidence="2 3">CBS 123374</strain>
    </source>
</reference>
<dbReference type="EMBL" id="JBBWRZ010000010">
    <property type="protein sequence ID" value="KAK8227347.1"/>
    <property type="molecule type" value="Genomic_DNA"/>
</dbReference>
<feature type="compositionally biased region" description="Basic residues" evidence="1">
    <location>
        <begin position="93"/>
        <end position="103"/>
    </location>
</feature>
<feature type="compositionally biased region" description="Basic and acidic residues" evidence="1">
    <location>
        <begin position="180"/>
        <end position="190"/>
    </location>
</feature>
<comment type="caution">
    <text evidence="2">The sequence shown here is derived from an EMBL/GenBank/DDBJ whole genome shotgun (WGS) entry which is preliminary data.</text>
</comment>
<organism evidence="2 3">
    <name type="scientific">Phyllosticta capitalensis</name>
    <dbReference type="NCBI Taxonomy" id="121624"/>
    <lineage>
        <taxon>Eukaryota</taxon>
        <taxon>Fungi</taxon>
        <taxon>Dikarya</taxon>
        <taxon>Ascomycota</taxon>
        <taxon>Pezizomycotina</taxon>
        <taxon>Dothideomycetes</taxon>
        <taxon>Dothideomycetes incertae sedis</taxon>
        <taxon>Botryosphaeriales</taxon>
        <taxon>Phyllostictaceae</taxon>
        <taxon>Phyllosticta</taxon>
    </lineage>
</organism>
<feature type="compositionally biased region" description="Polar residues" evidence="1">
    <location>
        <begin position="36"/>
        <end position="65"/>
    </location>
</feature>
<dbReference type="Proteomes" id="UP001492380">
    <property type="component" value="Unassembled WGS sequence"/>
</dbReference>
<feature type="compositionally biased region" description="Polar residues" evidence="1">
    <location>
        <begin position="140"/>
        <end position="174"/>
    </location>
</feature>
<feature type="region of interest" description="Disordered" evidence="1">
    <location>
        <begin position="1"/>
        <end position="260"/>
    </location>
</feature>
<feature type="compositionally biased region" description="Polar residues" evidence="1">
    <location>
        <begin position="247"/>
        <end position="260"/>
    </location>
</feature>